<name>A0A8C4YLL0_9SAUR</name>
<dbReference type="InterPro" id="IPR039311">
    <property type="entry name" value="FAM187A/B"/>
</dbReference>
<dbReference type="InterPro" id="IPR013783">
    <property type="entry name" value="Ig-like_fold"/>
</dbReference>
<keyword evidence="5 8" id="KW-1133">Transmembrane helix</keyword>
<evidence type="ECO:0000256" key="3">
    <source>
        <dbReference type="ARBA" id="ARBA00022692"/>
    </source>
</evidence>
<dbReference type="Proteomes" id="UP000694390">
    <property type="component" value="Chromosome 23"/>
</dbReference>
<evidence type="ECO:0000256" key="1">
    <source>
        <dbReference type="ARBA" id="ARBA00004479"/>
    </source>
</evidence>
<dbReference type="Pfam" id="PF07686">
    <property type="entry name" value="V-set"/>
    <property type="match status" value="1"/>
</dbReference>
<evidence type="ECO:0000256" key="2">
    <source>
        <dbReference type="ARBA" id="ARBA00008727"/>
    </source>
</evidence>
<comment type="subcellular location">
    <subcellularLocation>
        <location evidence="1">Membrane</location>
        <topology evidence="1">Single-pass type I membrane protein</topology>
    </subcellularLocation>
</comment>
<organism evidence="11 12">
    <name type="scientific">Gopherus evgoodei</name>
    <name type="common">Goodes thornscrub tortoise</name>
    <dbReference type="NCBI Taxonomy" id="1825980"/>
    <lineage>
        <taxon>Eukaryota</taxon>
        <taxon>Metazoa</taxon>
        <taxon>Chordata</taxon>
        <taxon>Craniata</taxon>
        <taxon>Vertebrata</taxon>
        <taxon>Euteleostomi</taxon>
        <taxon>Archelosauria</taxon>
        <taxon>Testudinata</taxon>
        <taxon>Testudines</taxon>
        <taxon>Cryptodira</taxon>
        <taxon>Durocryptodira</taxon>
        <taxon>Testudinoidea</taxon>
        <taxon>Testudinidae</taxon>
        <taxon>Gopherus</taxon>
    </lineage>
</organism>
<keyword evidence="7" id="KW-0325">Glycoprotein</keyword>
<feature type="signal peptide" evidence="9">
    <location>
        <begin position="1"/>
        <end position="20"/>
    </location>
</feature>
<keyword evidence="4 9" id="KW-0732">Signal</keyword>
<feature type="chain" id="PRO_5034185291" evidence="9">
    <location>
        <begin position="21"/>
        <end position="428"/>
    </location>
</feature>
<evidence type="ECO:0000256" key="6">
    <source>
        <dbReference type="ARBA" id="ARBA00023136"/>
    </source>
</evidence>
<dbReference type="PANTHER" id="PTHR32178:SF7">
    <property type="entry name" value="IG-LIKE V-TYPE DOMAIN-CONTAINING PROTEIN FAM187A"/>
    <property type="match status" value="1"/>
</dbReference>
<evidence type="ECO:0000256" key="8">
    <source>
        <dbReference type="SAM" id="Phobius"/>
    </source>
</evidence>
<sequence>MEIRLVGISILLGMADVLHAFAIMEKEDVFKKTPCPAFLMFDNAAYLADMSFELPCKCKPEEVTSVVWYFQKSMGSRQTKVLTDFDGTMFLDSSHIRVGSDMLKRFSIRMFSLIVFQAQVKDSGHYLCGTKEGDFFYGYDVDVQPSQAITVAFEDRSQHPQKDHTEKHFSVFTTFWDWTKCDRCGVRGEQRRIGLCYVKSAYLYPRYRTVPTDVVSCGSRSVPERFQGTIRRRKPEVVIRSCLTPCVKKEGPEEGVLSISNLIAKIGQKPWLPKVPIQFHKQQIGSGLIIACPGARPEHAVAWDKDSTRLYRTSFLIGVNKSMRVFIDHGNHLHIRFTQLDDRGTYYCWCEGQMVAGFRLSVGFRGHHKRTLDDPETRYAIKAILTSYVLITIVFVSIHVSRCCCYVFRCTPMDSATDLLCGFGQVTQ</sequence>
<dbReference type="Ensembl" id="ENSGEVT00005029099.1">
    <property type="protein sequence ID" value="ENSGEVP00005027673.1"/>
    <property type="gene ID" value="ENSGEVG00005019532.1"/>
</dbReference>
<keyword evidence="3 8" id="KW-0812">Transmembrane</keyword>
<protein>
    <submittedName>
        <fullName evidence="11">Family with sequence similarity 187 member A</fullName>
    </submittedName>
</protein>
<evidence type="ECO:0000256" key="4">
    <source>
        <dbReference type="ARBA" id="ARBA00022729"/>
    </source>
</evidence>
<evidence type="ECO:0000313" key="11">
    <source>
        <dbReference type="Ensembl" id="ENSGEVP00005027673.1"/>
    </source>
</evidence>
<dbReference type="Gene3D" id="2.60.40.10">
    <property type="entry name" value="Immunoglobulins"/>
    <property type="match status" value="1"/>
</dbReference>
<dbReference type="InterPro" id="IPR007110">
    <property type="entry name" value="Ig-like_dom"/>
</dbReference>
<comment type="similarity">
    <text evidence="2">Belongs to the FAM187 family.</text>
</comment>
<dbReference type="GO" id="GO:0016020">
    <property type="term" value="C:membrane"/>
    <property type="evidence" value="ECO:0007669"/>
    <property type="project" value="UniProtKB-SubCell"/>
</dbReference>
<evidence type="ECO:0000256" key="5">
    <source>
        <dbReference type="ARBA" id="ARBA00022989"/>
    </source>
</evidence>
<dbReference type="GeneTree" id="ENSGT00530000063991"/>
<dbReference type="InterPro" id="IPR036179">
    <property type="entry name" value="Ig-like_dom_sf"/>
</dbReference>
<evidence type="ECO:0000313" key="12">
    <source>
        <dbReference type="Proteomes" id="UP000694390"/>
    </source>
</evidence>
<evidence type="ECO:0000256" key="7">
    <source>
        <dbReference type="ARBA" id="ARBA00023180"/>
    </source>
</evidence>
<accession>A0A8C4YLL0</accession>
<dbReference type="OrthoDB" id="9899560at2759"/>
<dbReference type="PANTHER" id="PTHR32178">
    <property type="entry name" value="FAM187"/>
    <property type="match status" value="1"/>
</dbReference>
<reference evidence="11" key="2">
    <citation type="submission" date="2025-08" db="UniProtKB">
        <authorList>
            <consortium name="Ensembl"/>
        </authorList>
    </citation>
    <scope>IDENTIFICATION</scope>
</reference>
<reference evidence="11" key="1">
    <citation type="submission" date="2019-06" db="EMBL/GenBank/DDBJ databases">
        <title>G10K-VGP Goodes thornscrub tortoise genome, primary haplotype.</title>
        <authorList>
            <person name="Murphy B."/>
            <person name="Edwards T."/>
            <person name="Rhie A."/>
            <person name="Koren S."/>
            <person name="Phillippy A."/>
            <person name="Fedrigo O."/>
            <person name="Haase B."/>
            <person name="Mountcastle J."/>
            <person name="Lewin H."/>
            <person name="Damas J."/>
            <person name="Howe K."/>
            <person name="Formenti G."/>
            <person name="Myers G."/>
            <person name="Durbin R."/>
            <person name="Jarvis E.D."/>
        </authorList>
    </citation>
    <scope>NUCLEOTIDE SEQUENCE [LARGE SCALE GENOMIC DNA]</scope>
</reference>
<dbReference type="PROSITE" id="PS50835">
    <property type="entry name" value="IG_LIKE"/>
    <property type="match status" value="1"/>
</dbReference>
<evidence type="ECO:0000256" key="9">
    <source>
        <dbReference type="SAM" id="SignalP"/>
    </source>
</evidence>
<reference evidence="11" key="3">
    <citation type="submission" date="2025-09" db="UniProtKB">
        <authorList>
            <consortium name="Ensembl"/>
        </authorList>
    </citation>
    <scope>IDENTIFICATION</scope>
</reference>
<feature type="transmembrane region" description="Helical" evidence="8">
    <location>
        <begin position="379"/>
        <end position="400"/>
    </location>
</feature>
<gene>
    <name evidence="11" type="primary">FAM187A</name>
</gene>
<dbReference type="SUPFAM" id="SSF48726">
    <property type="entry name" value="Immunoglobulin"/>
    <property type="match status" value="2"/>
</dbReference>
<proteinExistence type="inferred from homology"/>
<feature type="domain" description="Ig-like" evidence="10">
    <location>
        <begin position="273"/>
        <end position="348"/>
    </location>
</feature>
<evidence type="ECO:0000259" key="10">
    <source>
        <dbReference type="PROSITE" id="PS50835"/>
    </source>
</evidence>
<dbReference type="InterPro" id="IPR013106">
    <property type="entry name" value="Ig_V-set"/>
</dbReference>
<dbReference type="AlphaFoldDB" id="A0A8C4YLL0"/>
<keyword evidence="12" id="KW-1185">Reference proteome</keyword>
<keyword evidence="6 8" id="KW-0472">Membrane</keyword>